<evidence type="ECO:0000259" key="4">
    <source>
        <dbReference type="PROSITE" id="PS50600"/>
    </source>
</evidence>
<reference evidence="6" key="1">
    <citation type="submission" date="2022-11" db="UniProtKB">
        <authorList>
            <consortium name="WormBaseParasite"/>
        </authorList>
    </citation>
    <scope>IDENTIFICATION</scope>
</reference>
<accession>A0A914X875</accession>
<evidence type="ECO:0000256" key="2">
    <source>
        <dbReference type="ARBA" id="ARBA00022670"/>
    </source>
</evidence>
<dbReference type="SUPFAM" id="SSF54001">
    <property type="entry name" value="Cysteine proteinases"/>
    <property type="match status" value="1"/>
</dbReference>
<dbReference type="PROSITE" id="PS50600">
    <property type="entry name" value="ULP_PROTEASE"/>
    <property type="match status" value="1"/>
</dbReference>
<evidence type="ECO:0000313" key="5">
    <source>
        <dbReference type="Proteomes" id="UP000887566"/>
    </source>
</evidence>
<organism evidence="5 6">
    <name type="scientific">Plectus sambesii</name>
    <dbReference type="NCBI Taxonomy" id="2011161"/>
    <lineage>
        <taxon>Eukaryota</taxon>
        <taxon>Metazoa</taxon>
        <taxon>Ecdysozoa</taxon>
        <taxon>Nematoda</taxon>
        <taxon>Chromadorea</taxon>
        <taxon>Plectida</taxon>
        <taxon>Plectina</taxon>
        <taxon>Plectoidea</taxon>
        <taxon>Plectidae</taxon>
        <taxon>Plectus</taxon>
    </lineage>
</organism>
<dbReference type="Pfam" id="PF02902">
    <property type="entry name" value="Peptidase_C48"/>
    <property type="match status" value="1"/>
</dbReference>
<dbReference type="Gene3D" id="3.40.395.10">
    <property type="entry name" value="Adenoviral Proteinase, Chain A"/>
    <property type="match status" value="1"/>
</dbReference>
<dbReference type="GO" id="GO:0008234">
    <property type="term" value="F:cysteine-type peptidase activity"/>
    <property type="evidence" value="ECO:0007669"/>
    <property type="project" value="InterPro"/>
</dbReference>
<dbReference type="WBParaSite" id="PSAMB.scaffold6958size8526.g29415.t1">
    <property type="protein sequence ID" value="PSAMB.scaffold6958size8526.g29415.t1"/>
    <property type="gene ID" value="PSAMB.scaffold6958size8526.g29415"/>
</dbReference>
<evidence type="ECO:0000313" key="6">
    <source>
        <dbReference type="WBParaSite" id="PSAMB.scaffold6958size8526.g29415.t1"/>
    </source>
</evidence>
<keyword evidence="3" id="KW-0378">Hydrolase</keyword>
<dbReference type="AlphaFoldDB" id="A0A914X875"/>
<keyword evidence="5" id="KW-1185">Reference proteome</keyword>
<sequence length="364" mass="41255">MGILTRALVRDGVLTLTQLHHHPDCQGPNRGHQEALTLSTELGDVRSADSLVARFPDWSSVLECYTLVGDATYKASPKGLYQLYTLHAKFASPSGSSEWIAVAFALMGSKSKAAHAVVFNAILSKWAELGCLPKFTKFLVVFDSAQLDAVAAAFGTDKVKGCLFHQTQAIIREVKFEGLMRYYNGAFGSKNLIWWWLHHICALPFLPPSNSAFFEKCFVIIMSDLELVQVMQRTTLDHPSLTIFVPWLQEIHSRQQTRMVQLQAGATPRPKDQRYVWLDQWIAVYKTNFQVIDSYLALIKGRSQLVSRECVYAFLTHFNTMLCSRGYTSARSWVKVDIFSHDLLFFPINDQGNHWTLIVVDMRL</sequence>
<keyword evidence="2" id="KW-0645">Protease</keyword>
<evidence type="ECO:0000256" key="3">
    <source>
        <dbReference type="ARBA" id="ARBA00022801"/>
    </source>
</evidence>
<evidence type="ECO:0000256" key="1">
    <source>
        <dbReference type="ARBA" id="ARBA00005234"/>
    </source>
</evidence>
<comment type="similarity">
    <text evidence="1">Belongs to the peptidase C48 family.</text>
</comment>
<protein>
    <submittedName>
        <fullName evidence="6">Ubiquitin-like protease family profile domain-containing protein</fullName>
    </submittedName>
</protein>
<feature type="domain" description="Ubiquitin-like protease family profile" evidence="4">
    <location>
        <begin position="218"/>
        <end position="364"/>
    </location>
</feature>
<proteinExistence type="inferred from homology"/>
<dbReference type="Proteomes" id="UP000887566">
    <property type="component" value="Unplaced"/>
</dbReference>
<dbReference type="InterPro" id="IPR038765">
    <property type="entry name" value="Papain-like_cys_pep_sf"/>
</dbReference>
<name>A0A914X875_9BILA</name>
<dbReference type="InterPro" id="IPR003653">
    <property type="entry name" value="Peptidase_C48_C"/>
</dbReference>
<dbReference type="GO" id="GO:0006508">
    <property type="term" value="P:proteolysis"/>
    <property type="evidence" value="ECO:0007669"/>
    <property type="project" value="UniProtKB-KW"/>
</dbReference>